<gene>
    <name evidence="2" type="ORF">QC825_02630</name>
</gene>
<reference evidence="2 3" key="1">
    <citation type="submission" date="2023-04" db="EMBL/GenBank/DDBJ databases">
        <title>A long-awaited taxogenomic arrangement of the family Halomonadaceae.</title>
        <authorList>
            <person name="De La Haba R."/>
            <person name="Chuvochina M."/>
            <person name="Wittouck S."/>
            <person name="Arahal D.R."/>
            <person name="Sanchez-Porro C."/>
            <person name="Hugenholtz P."/>
            <person name="Ventosa A."/>
        </authorList>
    </citation>
    <scope>NUCLEOTIDE SEQUENCE [LARGE SCALE GENOMIC DNA]</scope>
    <source>
        <strain evidence="2 3">DSM 22428</strain>
    </source>
</reference>
<evidence type="ECO:0000313" key="2">
    <source>
        <dbReference type="EMBL" id="MDR5894971.1"/>
    </source>
</evidence>
<feature type="compositionally biased region" description="Acidic residues" evidence="1">
    <location>
        <begin position="103"/>
        <end position="128"/>
    </location>
</feature>
<proteinExistence type="predicted"/>
<evidence type="ECO:0008006" key="4">
    <source>
        <dbReference type="Google" id="ProtNLM"/>
    </source>
</evidence>
<feature type="compositionally biased region" description="Acidic residues" evidence="1">
    <location>
        <begin position="82"/>
        <end position="93"/>
    </location>
</feature>
<feature type="region of interest" description="Disordered" evidence="1">
    <location>
        <begin position="77"/>
        <end position="128"/>
    </location>
</feature>
<comment type="caution">
    <text evidence="2">The sequence shown here is derived from an EMBL/GenBank/DDBJ whole genome shotgun (WGS) entry which is preliminary data.</text>
</comment>
<dbReference type="Proteomes" id="UP001269375">
    <property type="component" value="Unassembled WGS sequence"/>
</dbReference>
<evidence type="ECO:0000313" key="3">
    <source>
        <dbReference type="Proteomes" id="UP001269375"/>
    </source>
</evidence>
<organism evidence="2 3">
    <name type="scientific">Larsenimonas suaedae</name>
    <dbReference type="NCBI Taxonomy" id="1851019"/>
    <lineage>
        <taxon>Bacteria</taxon>
        <taxon>Pseudomonadati</taxon>
        <taxon>Pseudomonadota</taxon>
        <taxon>Gammaproteobacteria</taxon>
        <taxon>Oceanospirillales</taxon>
        <taxon>Halomonadaceae</taxon>
        <taxon>Larsenimonas</taxon>
    </lineage>
</organism>
<feature type="compositionally biased region" description="Basic and acidic residues" evidence="1">
    <location>
        <begin position="1"/>
        <end position="14"/>
    </location>
</feature>
<dbReference type="EMBL" id="JARWAO010000001">
    <property type="protein sequence ID" value="MDR5894971.1"/>
    <property type="molecule type" value="Genomic_DNA"/>
</dbReference>
<accession>A0ABU1GSI1</accession>
<feature type="region of interest" description="Disordered" evidence="1">
    <location>
        <begin position="1"/>
        <end position="50"/>
    </location>
</feature>
<sequence>MADNDGIRPTRDDDAYTAPVTASDNETERFEDEISLEQNGTADTQDAEQLPQEFEDEAEIAEQGNRDRDEERLLEKERQLENELEVTDADEEGLEGHIKELDFSDDDDLSGVEPVIEDEDDLEDQLPR</sequence>
<evidence type="ECO:0000256" key="1">
    <source>
        <dbReference type="SAM" id="MobiDB-lite"/>
    </source>
</evidence>
<dbReference type="RefSeq" id="WP_251592532.1">
    <property type="nucleotide sequence ID" value="NZ_JAMLJI010000002.1"/>
</dbReference>
<keyword evidence="3" id="KW-1185">Reference proteome</keyword>
<name>A0ABU1GSI1_9GAMM</name>
<protein>
    <recommendedName>
        <fullName evidence="4">Serine kinase/phosphatase</fullName>
    </recommendedName>
</protein>